<dbReference type="Gene3D" id="1.10.238.10">
    <property type="entry name" value="EF-hand"/>
    <property type="match status" value="1"/>
</dbReference>
<keyword evidence="4" id="KW-0175">Coiled coil</keyword>
<proteinExistence type="predicted"/>
<dbReference type="Pfam" id="PF00435">
    <property type="entry name" value="Spectrin"/>
    <property type="match status" value="3"/>
</dbReference>
<feature type="coiled-coil region" evidence="4">
    <location>
        <begin position="589"/>
        <end position="616"/>
    </location>
</feature>
<dbReference type="InterPro" id="IPR002017">
    <property type="entry name" value="Spectrin_repeat"/>
</dbReference>
<sequence>MIDSNVAVLILQEDLHNECAERQIKISELLDTFSTISSAISQGFWLVTSSEDALSAYDRMKEMRTELLMCAPKVQENIEGIDRLCTEGAEFLTPDQFHSLKEHRNKLEANYNQLLQDTDVILPKLNVLTKLLLELSNESSLLNSFLNEKTRELTIIKAESGDPQTLQGSRQKAKAVLDEVIAAKERLTSVCTLSTRLQSEIDSYVLEIRSQYPGAQIPCLDAHELTGIVCRLQADYDILHRNCHELSAYLSQLKSLAMAYTQNAEDLNISIANLERKTSETESILRSTDTVDGSCAVGELLYELETLQHVSFEQTGKIEAVTRSAADLSNALTGTDAHERISRENQRHIEELTRRQIRIRKRIEENIDTWRSKLARTEGIREGMVNLMSWLDEENERCSNPISLPLYVDKLVELKHQNELQQREIASRQKVLIELQTDAQKLAAANPDSAASQQMLKECSDAQEKFAVLSATSKAYANNITELSTALTDFNAMEVSINEKLLSLNEKLSNASSTDLNTLNEISDDLKHLAQVEWKEMEKKCGWIRRTVPNVVADNSLEKNISHIENAIRKSTARVEELIGHACDIERLCKVSNELKSKLAANLEDLEAKARVLEKCSMNPVDLAKQRSTCQQLQTEYRNCCCEFEALSDTVSKLVEIETIASTKKKGSAGQSEEIQGILREIPSMQQRYTALGSFLRVKDEKIGRDCERLSDWDLQRDGLLRWMTNENKRLRYNESILCLLACGRGEYDVRLIWPEILPPQRSTMPCSILFLQQTDYPISLVSETIRANIVKIKELEEVLIKEKQLEMEEIRRIINLDKWLIQKERMISAIGTVNVDPKVIDNQLIQIELLQSELEDQSAARNKVNELAHNLVTKSTTPTSTQQIVVEVDSLNRRWVSFHDELEKKKVTLEKVKGLASSFSSRQRDVKMELIGVAEAIEQISRSPLSSKSDVDEQLRILNGESERLSEIHSQLEKLKELVNTICEITHDHSLQTDIRDQLNTTVQTAQELSKKIESMKIAATNTKDEETVTEAEKAIRWMEDVQEQLSDLGPLSVISEELAEQRTVVEKIYSAVLDKEGDITLLRAKLMGQMKEAPNSRQKDIFDNLSALWNPLLGETKTKHANAERIFDLINQLEKLMKSLTMLMDENRLRLSEISGNKDSDIAELASMEQEIGKHELEVNMLETLLHKLEVITSGPSLRKVGREVENVTGDLKALMKDIKNTWQKAQTSRDIRKHFSRKKEEAQDLLQSARETAENLKRNDGIPSMTKEVLLKTVDDLENSWRKSERKLHAALKDIEGVVTREEVEKLREEAHKMSDEYAEVAMTMRSLHGEMKKRDEVLDAVRQKISLLSAEIRNVNEDSLSPIARNVVELERQNKDCDELLKNTAEKGKVLDELASEWQQISSITVIQATQKIATVQQINEIREDLNKQRAAITQRKRVIGNTLLAVQEFVCKAEALRDEFEALSTNEMLKEPIQTELNALRTQQEKLRIFHEKLRPTSQNYASVLESCDKLIKSADEGVSTATLEEEKNKLVGVWNALNKEIADREQQVCASLQELGSYTDAHNALLVWLQDTEESLQNQRPPSIEYKVVKEQTRANDILLKHIEEKQQSVDGFKKLIDKVVELITDAEKRETLEKQAGNITQRYAALVESAQDRRSYLHDAIILTKDWAQLSGSFKAWLEANERTLQELGQVPTDEEKLQQQIDLHQKLQENIEMKHIDVEKMMELCPLLANLASDEEAAELETTLKTHMVRYENLSTRAAECGVLLQQIGEEIANFLRRTSALAEWLDKIENDVDKLDTISIYPEELSEQSVLVADLAVEITKQEGLVSMVVEDGHELCRQTTGDEAIALQSRIEALRTRYLDLTAVTDAKIALLSEALPLSEKFYNSYDILQQWMDAVERDLQTIDQNPFETQATILAEMEDDLAKLRLDVEEISDTSKQLQNLVRFKVDELEIQTDDMTRRFNHLVEQITRKSDKLTSVEKQSRQVLDELDYLNEWFADAHERLMQSTAPEVDPDYVKKQLKNQKQMNEDIAVMKARLRNAIADAHKVLRALGGEANGQDLLLGSKIEAGRTLSVDVAQLGDERLAKLEQALALCLEIDQSFGELHSWLENMESEIENCPPVTTAHQRDQLMKQQIHNTKLQHSIISHRPLMDRFHKNVSALSELCGLEDEIQLQKIAEGLDERFFAARDAVRQRAEALETAIEQSSQFTDRLDVVLANLDGAAMQIRNPEPILADPERIKSQIMDNRSLMEQLKHKEGILRSVKENAREMLLHAKSNDSGATEISIKMKEVDALWEELMKGVTTRADVLEDTLRKAERFWYELKSYQKAISELRSRVEGIQPALGEPTVIEQQRNSLRTIKSEVQAIRHEIMDKLRNAGRDLCNAVAEEEKAHVEQQMDEVEGEWITVTGMCDRKESDLIEAMEKTMEFHDLLTELINWVGETENEAFKLDSSAIASSTDIRNELAVLSDLRSLLDEKVLEKEQLNQLCANLCVGCTAQQSANIRALINDLNIRWNRLYALLNERQQKMEKALLEMGQFSQAYEQLMTWIEKTQHVLNEINSQPNSIKEAEVEVCKHRVIQNEILVHEASVDTLNSAAKRIIAADPSAASSTQPMIDKLNSKWHMLVDKLEDVWVQLDDARKAAENLGSEVDRWAMWLQDKDADLSHMKPTGGLPETAQAQLDDFFVLKAEIEQNRSALEAHLETATKYVSGSDQNSWIAQRGLQLTKKWIQVQDKIDDREQKLRIALTEAKQLHSSMMAMNDWLNSAESYLGCLEHVSRIPDIIEKQMNEHVKFQVEVSHYRELMSDLNSKGTKLQYYCEKKDAIPIKNLLVSAKHRFDKVASRCADRMKQLDLALQESRAYFESHAEVADWIASKLKWIEDQYAQTASGDRLRIDLEKHRKFQHELTERQSMYETTYKRGKILSEHAPREEQKGIDQMNDLLKERWTQLINGALQKQRSIEDALLACGQFDEALSSLREWLGKCLPHLQNVQTVSVYGDLETVSKLFLLRYSFVTVHCIRPSVQFDEFQMLEKETDDALNGLREKVEKVNEDWVLLRELAEEREERLKVAYDIAKNFNDEIHEFLDFLPKIEARLRTKARFPAISLSQIAEGESEILEQMDEVAQLNKEMDDKKPLMESIKKAGEDIRSKCHPSAEQPMKYWLKQLNELHAREKMIADLLKYIEERSAELKVLNETPLPQDVDTLDRLIENHEQFEGTLREKQGLVDEATRNRRRLAVEEKVKKKSSKALQRHEHCLRHPKSDQLCSRWKKLWIDSMDYGRQLREMKDYLVEVKRLESFSFEEWRERYLEWTDSGKARISDLFRRIDKSGTGRVPRAAFIDGIIASKFHTTRLEMEKVADEFDKGDGMIDSKEFMAKLRSEFSKKLPMKQKTESEKITEEVVRQTERCNCINRYKIQKVGDGHYRFGETQIKRMVRILRSTVMVRVGGGWVALEEFLHKHDPCRAKGRTNLDLQRNFYDDVRPKDAYDTMETFTKSARLTPSRDSPIRGFQEPLLQSRFHATPGPITKIREKTERSMPMYLTGRSPTVCRNSTFDIPKSSRKPNEMNGQDSKIGRPSASGTVSRSGSRGDMLDLSRPVSRSSDVSVDGERPTRIPSLRGRKGINYRASPARGSPQPRL</sequence>
<feature type="coiled-coil region" evidence="4">
    <location>
        <begin position="1307"/>
        <end position="1391"/>
    </location>
</feature>
<feature type="coiled-coil region" evidence="4">
    <location>
        <begin position="2360"/>
        <end position="2414"/>
    </location>
</feature>
<keyword evidence="2" id="KW-0963">Cytoplasm</keyword>
<evidence type="ECO:0000313" key="9">
    <source>
        <dbReference type="Proteomes" id="UP000277928"/>
    </source>
</evidence>
<comment type="subcellular location">
    <subcellularLocation>
        <location evidence="1">Cytoplasm</location>
        <location evidence="1">Cytoskeleton</location>
    </subcellularLocation>
</comment>
<dbReference type="GO" id="GO:0005509">
    <property type="term" value="F:calcium ion binding"/>
    <property type="evidence" value="ECO:0007669"/>
    <property type="project" value="InterPro"/>
</dbReference>
<evidence type="ECO:0000259" key="7">
    <source>
        <dbReference type="PROSITE" id="PS51460"/>
    </source>
</evidence>
<dbReference type="GO" id="GO:0005886">
    <property type="term" value="C:plasma membrane"/>
    <property type="evidence" value="ECO:0007669"/>
    <property type="project" value="UniProtKB-SubCell"/>
</dbReference>
<feature type="coiled-coil region" evidence="4">
    <location>
        <begin position="1235"/>
        <end position="1262"/>
    </location>
</feature>
<feature type="coiled-coil region" evidence="4">
    <location>
        <begin position="841"/>
        <end position="868"/>
    </location>
</feature>
<dbReference type="EMBL" id="UYRX01000270">
    <property type="protein sequence ID" value="VDK79011.1"/>
    <property type="molecule type" value="Genomic_DNA"/>
</dbReference>
<dbReference type="InterPro" id="IPR011992">
    <property type="entry name" value="EF-hand-dom_pair"/>
</dbReference>
<dbReference type="OMA" id="QGHSNKN"/>
<dbReference type="Gene3D" id="3.30.920.20">
    <property type="entry name" value="Gas2-like domain"/>
    <property type="match status" value="1"/>
</dbReference>
<dbReference type="GO" id="GO:0030056">
    <property type="term" value="C:hemidesmosome"/>
    <property type="evidence" value="ECO:0007669"/>
    <property type="project" value="TreeGrafter"/>
</dbReference>
<name>A0A3P6UNP7_LITSI</name>
<evidence type="ECO:0000256" key="5">
    <source>
        <dbReference type="SAM" id="MobiDB-lite"/>
    </source>
</evidence>
<dbReference type="GO" id="GO:0042060">
    <property type="term" value="P:wound healing"/>
    <property type="evidence" value="ECO:0007669"/>
    <property type="project" value="TreeGrafter"/>
</dbReference>
<dbReference type="InterPro" id="IPR003108">
    <property type="entry name" value="GAR_dom"/>
</dbReference>
<dbReference type="SMART" id="SM00243">
    <property type="entry name" value="GAS2"/>
    <property type="match status" value="1"/>
</dbReference>
<dbReference type="InterPro" id="IPR002048">
    <property type="entry name" value="EF_hand_dom"/>
</dbReference>
<dbReference type="PANTHER" id="PTHR23169:SF23">
    <property type="entry name" value="SHORT STOP, ISOFORM H"/>
    <property type="match status" value="1"/>
</dbReference>
<dbReference type="InterPro" id="IPR043197">
    <property type="entry name" value="Plakin"/>
</dbReference>
<dbReference type="GO" id="GO:0031122">
    <property type="term" value="P:cytoplasmic microtubule organization"/>
    <property type="evidence" value="ECO:0007669"/>
    <property type="project" value="TreeGrafter"/>
</dbReference>
<keyword evidence="3" id="KW-0206">Cytoskeleton</keyword>
<dbReference type="STRING" id="42156.A0A3P6UNP7"/>
<feature type="coiled-coil region" evidence="4">
    <location>
        <begin position="1132"/>
        <end position="1187"/>
    </location>
</feature>
<evidence type="ECO:0000256" key="4">
    <source>
        <dbReference type="SAM" id="Coils"/>
    </source>
</evidence>
<dbReference type="GO" id="GO:0005882">
    <property type="term" value="C:intermediate filament"/>
    <property type="evidence" value="ECO:0007669"/>
    <property type="project" value="TreeGrafter"/>
</dbReference>
<dbReference type="GO" id="GO:0005737">
    <property type="term" value="C:cytoplasm"/>
    <property type="evidence" value="ECO:0007669"/>
    <property type="project" value="TreeGrafter"/>
</dbReference>
<evidence type="ECO:0000256" key="2">
    <source>
        <dbReference type="ARBA" id="ARBA00022490"/>
    </source>
</evidence>
<dbReference type="Proteomes" id="UP000277928">
    <property type="component" value="Unassembled WGS sequence"/>
</dbReference>
<dbReference type="Gene3D" id="1.20.58.60">
    <property type="match status" value="19"/>
</dbReference>
<dbReference type="PROSITE" id="PS51460">
    <property type="entry name" value="GAR"/>
    <property type="match status" value="1"/>
</dbReference>
<dbReference type="SUPFAM" id="SSF143575">
    <property type="entry name" value="GAS2 domain-like"/>
    <property type="match status" value="1"/>
</dbReference>
<dbReference type="Pfam" id="PF02187">
    <property type="entry name" value="GAS2"/>
    <property type="match status" value="1"/>
</dbReference>
<dbReference type="PROSITE" id="PS50222">
    <property type="entry name" value="EF_HAND_2"/>
    <property type="match status" value="1"/>
</dbReference>
<feature type="domain" description="GAR" evidence="7">
    <location>
        <begin position="3404"/>
        <end position="3476"/>
    </location>
</feature>
<protein>
    <recommendedName>
        <fullName evidence="10">GAR domain-containing protein</fullName>
    </recommendedName>
</protein>
<dbReference type="InterPro" id="IPR018159">
    <property type="entry name" value="Spectrin/alpha-actinin"/>
</dbReference>
<dbReference type="GO" id="GO:0008017">
    <property type="term" value="F:microtubule binding"/>
    <property type="evidence" value="ECO:0007669"/>
    <property type="project" value="InterPro"/>
</dbReference>
<accession>A0A3P6UNP7</accession>
<evidence type="ECO:0000256" key="1">
    <source>
        <dbReference type="ARBA" id="ARBA00004245"/>
    </source>
</evidence>
<evidence type="ECO:0000259" key="6">
    <source>
        <dbReference type="PROSITE" id="PS50222"/>
    </source>
</evidence>
<feature type="compositionally biased region" description="Low complexity" evidence="5">
    <location>
        <begin position="3604"/>
        <end position="3617"/>
    </location>
</feature>
<dbReference type="SUPFAM" id="SSF47473">
    <property type="entry name" value="EF-hand"/>
    <property type="match status" value="1"/>
</dbReference>
<dbReference type="InterPro" id="IPR036534">
    <property type="entry name" value="GAR_dom_sf"/>
</dbReference>
<evidence type="ECO:0008006" key="10">
    <source>
        <dbReference type="Google" id="ProtNLM"/>
    </source>
</evidence>
<evidence type="ECO:0000313" key="8">
    <source>
        <dbReference type="EMBL" id="VDK79011.1"/>
    </source>
</evidence>
<dbReference type="GO" id="GO:0005198">
    <property type="term" value="F:structural molecule activity"/>
    <property type="evidence" value="ECO:0007669"/>
    <property type="project" value="TreeGrafter"/>
</dbReference>
<feature type="region of interest" description="Disordered" evidence="5">
    <location>
        <begin position="3553"/>
        <end position="3650"/>
    </location>
</feature>
<dbReference type="SUPFAM" id="SSF46966">
    <property type="entry name" value="Spectrin repeat"/>
    <property type="match status" value="17"/>
</dbReference>
<gene>
    <name evidence="8" type="ORF">NLS_LOCUS4311</name>
</gene>
<reference evidence="8 9" key="1">
    <citation type="submission" date="2018-08" db="EMBL/GenBank/DDBJ databases">
        <authorList>
            <person name="Laetsch R D."/>
            <person name="Stevens L."/>
            <person name="Kumar S."/>
            <person name="Blaxter L. M."/>
        </authorList>
    </citation>
    <scope>NUCLEOTIDE SEQUENCE [LARGE SCALE GENOMIC DNA]</scope>
</reference>
<dbReference type="SMART" id="SM00150">
    <property type="entry name" value="SPEC"/>
    <property type="match status" value="17"/>
</dbReference>
<keyword evidence="9" id="KW-1185">Reference proteome</keyword>
<dbReference type="GO" id="GO:0045104">
    <property type="term" value="P:intermediate filament cytoskeleton organization"/>
    <property type="evidence" value="ECO:0007669"/>
    <property type="project" value="InterPro"/>
</dbReference>
<feature type="compositionally biased region" description="Polar residues" evidence="5">
    <location>
        <begin position="3556"/>
        <end position="3566"/>
    </location>
</feature>
<dbReference type="CDD" id="cd00176">
    <property type="entry name" value="SPEC"/>
    <property type="match status" value="5"/>
</dbReference>
<organism evidence="8 9">
    <name type="scientific">Litomosoides sigmodontis</name>
    <name type="common">Filarial nematode worm</name>
    <dbReference type="NCBI Taxonomy" id="42156"/>
    <lineage>
        <taxon>Eukaryota</taxon>
        <taxon>Metazoa</taxon>
        <taxon>Ecdysozoa</taxon>
        <taxon>Nematoda</taxon>
        <taxon>Chromadorea</taxon>
        <taxon>Rhabditida</taxon>
        <taxon>Spirurina</taxon>
        <taxon>Spiruromorpha</taxon>
        <taxon>Filarioidea</taxon>
        <taxon>Onchocercidae</taxon>
        <taxon>Litomosoides</taxon>
    </lineage>
</organism>
<evidence type="ECO:0000256" key="3">
    <source>
        <dbReference type="ARBA" id="ARBA00023212"/>
    </source>
</evidence>
<feature type="domain" description="EF-hand" evidence="6">
    <location>
        <begin position="3326"/>
        <end position="3361"/>
    </location>
</feature>
<feature type="coiled-coil region" evidence="4">
    <location>
        <begin position="1925"/>
        <end position="1952"/>
    </location>
</feature>
<dbReference type="OrthoDB" id="2250192at2759"/>
<dbReference type="PANTHER" id="PTHR23169">
    <property type="entry name" value="ENVOPLAKIN"/>
    <property type="match status" value="1"/>
</dbReference>